<keyword evidence="2" id="KW-1185">Reference proteome</keyword>
<gene>
    <name evidence="1" type="ORF">VKT23_020083</name>
</gene>
<protein>
    <submittedName>
        <fullName evidence="1">Uncharacterized protein</fullName>
    </submittedName>
</protein>
<dbReference type="EMBL" id="JBANRG010000119">
    <property type="protein sequence ID" value="KAK7434676.1"/>
    <property type="molecule type" value="Genomic_DNA"/>
</dbReference>
<accession>A0ABR1IMK4</accession>
<sequence length="68" mass="7249">MNKEEVKALLCAAARLAPDSSKTKKRLSYTVAFIEMLLKELKPDIPLDAAIADGPEGLVGAQGLPSRP</sequence>
<organism evidence="1 2">
    <name type="scientific">Marasmiellus scandens</name>
    <dbReference type="NCBI Taxonomy" id="2682957"/>
    <lineage>
        <taxon>Eukaryota</taxon>
        <taxon>Fungi</taxon>
        <taxon>Dikarya</taxon>
        <taxon>Basidiomycota</taxon>
        <taxon>Agaricomycotina</taxon>
        <taxon>Agaricomycetes</taxon>
        <taxon>Agaricomycetidae</taxon>
        <taxon>Agaricales</taxon>
        <taxon>Marasmiineae</taxon>
        <taxon>Omphalotaceae</taxon>
        <taxon>Marasmiellus</taxon>
    </lineage>
</organism>
<evidence type="ECO:0000313" key="2">
    <source>
        <dbReference type="Proteomes" id="UP001498398"/>
    </source>
</evidence>
<proteinExistence type="predicted"/>
<comment type="caution">
    <text evidence="1">The sequence shown here is derived from an EMBL/GenBank/DDBJ whole genome shotgun (WGS) entry which is preliminary data.</text>
</comment>
<reference evidence="1 2" key="1">
    <citation type="submission" date="2024-01" db="EMBL/GenBank/DDBJ databases">
        <title>A draft genome for the cacao thread blight pathogen Marasmiellus scandens.</title>
        <authorList>
            <person name="Baruah I.K."/>
            <person name="Leung J."/>
            <person name="Bukari Y."/>
            <person name="Amoako-Attah I."/>
            <person name="Meinhardt L.W."/>
            <person name="Bailey B.A."/>
            <person name="Cohen S.P."/>
        </authorList>
    </citation>
    <scope>NUCLEOTIDE SEQUENCE [LARGE SCALE GENOMIC DNA]</scope>
    <source>
        <strain evidence="1 2">GH-19</strain>
    </source>
</reference>
<evidence type="ECO:0000313" key="1">
    <source>
        <dbReference type="EMBL" id="KAK7434676.1"/>
    </source>
</evidence>
<dbReference type="Proteomes" id="UP001498398">
    <property type="component" value="Unassembled WGS sequence"/>
</dbReference>
<name>A0ABR1IMK4_9AGAR</name>